<dbReference type="GO" id="GO:0008289">
    <property type="term" value="F:lipid binding"/>
    <property type="evidence" value="ECO:0007669"/>
    <property type="project" value="UniProtKB-KW"/>
</dbReference>
<feature type="domain" description="PHD-type" evidence="21">
    <location>
        <begin position="219"/>
        <end position="269"/>
    </location>
</feature>
<feature type="region of interest" description="Disordered" evidence="19">
    <location>
        <begin position="3314"/>
        <end position="3347"/>
    </location>
</feature>
<feature type="region of interest" description="Disordered" evidence="19">
    <location>
        <begin position="1661"/>
        <end position="1681"/>
    </location>
</feature>
<evidence type="ECO:0000256" key="15">
    <source>
        <dbReference type="ARBA" id="ARBA00068706"/>
    </source>
</evidence>
<evidence type="ECO:0000259" key="23">
    <source>
        <dbReference type="PROSITE" id="PS51805"/>
    </source>
</evidence>
<dbReference type="GO" id="GO:0030833">
    <property type="term" value="P:regulation of actin filament polymerization"/>
    <property type="evidence" value="ECO:0007669"/>
    <property type="project" value="UniProtKB-ARBA"/>
</dbReference>
<evidence type="ECO:0000313" key="25">
    <source>
        <dbReference type="Proteomes" id="UP001497472"/>
    </source>
</evidence>
<evidence type="ECO:0000256" key="1">
    <source>
        <dbReference type="ARBA" id="ARBA00004316"/>
    </source>
</evidence>
<dbReference type="CDD" id="cd15707">
    <property type="entry name" value="ePHD_RNO"/>
    <property type="match status" value="1"/>
</dbReference>
<comment type="similarity">
    <text evidence="13">Belongs to the JADE family.</text>
</comment>
<dbReference type="SMART" id="SM00055">
    <property type="entry name" value="FCH"/>
    <property type="match status" value="1"/>
</dbReference>
<feature type="compositionally biased region" description="Basic and acidic residues" evidence="19">
    <location>
        <begin position="798"/>
        <end position="811"/>
    </location>
</feature>
<dbReference type="SUPFAM" id="SSF103657">
    <property type="entry name" value="BAR/IMD domain-like"/>
    <property type="match status" value="1"/>
</dbReference>
<dbReference type="InterPro" id="IPR035460">
    <property type="entry name" value="FCHSD_SH3_1"/>
</dbReference>
<feature type="compositionally biased region" description="Low complexity" evidence="19">
    <location>
        <begin position="1669"/>
        <end position="1681"/>
    </location>
</feature>
<dbReference type="Pfam" id="PF00611">
    <property type="entry name" value="FCH"/>
    <property type="match status" value="1"/>
</dbReference>
<dbReference type="CDD" id="cd15573">
    <property type="entry name" value="PHD_JADE"/>
    <property type="match status" value="1"/>
</dbReference>
<dbReference type="InterPro" id="IPR001452">
    <property type="entry name" value="SH3_domain"/>
</dbReference>
<dbReference type="PROSITE" id="PS50016">
    <property type="entry name" value="ZF_PHD_2"/>
    <property type="match status" value="1"/>
</dbReference>
<feature type="compositionally biased region" description="Polar residues" evidence="19">
    <location>
        <begin position="1927"/>
        <end position="1938"/>
    </location>
</feature>
<feature type="compositionally biased region" description="Basic residues" evidence="19">
    <location>
        <begin position="662"/>
        <end position="689"/>
    </location>
</feature>
<comment type="function">
    <text evidence="14">May function as a negative regulator of the EGFR/Ras/MAPK signaling pathway during eye development.</text>
</comment>
<name>A0AAV1K0E6_9NEOP</name>
<keyword evidence="5" id="KW-0479">Metal-binding</keyword>
<protein>
    <recommendedName>
        <fullName evidence="15">PHD finger protein rhinoceros</fullName>
    </recommendedName>
</protein>
<feature type="compositionally biased region" description="Basic and acidic residues" evidence="19">
    <location>
        <begin position="1163"/>
        <end position="1185"/>
    </location>
</feature>
<dbReference type="Pfam" id="PF13831">
    <property type="entry name" value="PHD_2"/>
    <property type="match status" value="1"/>
</dbReference>
<dbReference type="PANTHER" id="PTHR13793">
    <property type="entry name" value="PHD FINGER PROTEINS"/>
    <property type="match status" value="1"/>
</dbReference>
<evidence type="ECO:0000259" key="21">
    <source>
        <dbReference type="PROSITE" id="PS50016"/>
    </source>
</evidence>
<dbReference type="InterPro" id="IPR050701">
    <property type="entry name" value="Histone_Mod_Regulator"/>
</dbReference>
<dbReference type="PROSITE" id="PS01359">
    <property type="entry name" value="ZF_PHD_1"/>
    <property type="match status" value="1"/>
</dbReference>
<dbReference type="GO" id="GO:1902905">
    <property type="term" value="P:positive regulation of supramolecular fiber organization"/>
    <property type="evidence" value="ECO:0007669"/>
    <property type="project" value="UniProtKB-ARBA"/>
</dbReference>
<evidence type="ECO:0000256" key="5">
    <source>
        <dbReference type="ARBA" id="ARBA00022723"/>
    </source>
</evidence>
<keyword evidence="10" id="KW-0446">Lipid-binding</keyword>
<dbReference type="InterPro" id="IPR001965">
    <property type="entry name" value="Znf_PHD"/>
</dbReference>
<organism evidence="24 25">
    <name type="scientific">Leptosia nina</name>
    <dbReference type="NCBI Taxonomy" id="320188"/>
    <lineage>
        <taxon>Eukaryota</taxon>
        <taxon>Metazoa</taxon>
        <taxon>Ecdysozoa</taxon>
        <taxon>Arthropoda</taxon>
        <taxon>Hexapoda</taxon>
        <taxon>Insecta</taxon>
        <taxon>Pterygota</taxon>
        <taxon>Neoptera</taxon>
        <taxon>Endopterygota</taxon>
        <taxon>Lepidoptera</taxon>
        <taxon>Glossata</taxon>
        <taxon>Ditrysia</taxon>
        <taxon>Papilionoidea</taxon>
        <taxon>Pieridae</taxon>
        <taxon>Pierinae</taxon>
        <taxon>Leptosia</taxon>
    </lineage>
</organism>
<evidence type="ECO:0000256" key="16">
    <source>
        <dbReference type="PROSITE-ProRule" id="PRU00146"/>
    </source>
</evidence>
<dbReference type="FunFam" id="3.30.40.10:FF:000004">
    <property type="entry name" value="Jade family PHD finger 2"/>
    <property type="match status" value="1"/>
</dbReference>
<dbReference type="InterPro" id="IPR031160">
    <property type="entry name" value="F_BAR_dom"/>
</dbReference>
<evidence type="ECO:0000256" key="2">
    <source>
        <dbReference type="ARBA" id="ARBA00004541"/>
    </source>
</evidence>
<feature type="domain" description="SH3" evidence="20">
    <location>
        <begin position="3128"/>
        <end position="3189"/>
    </location>
</feature>
<dbReference type="FunFam" id="2.30.30.40:FF:000033">
    <property type="entry name" value="FCH and double SH3 domains protein 2"/>
    <property type="match status" value="1"/>
</dbReference>
<feature type="region of interest" description="Disordered" evidence="19">
    <location>
        <begin position="2426"/>
        <end position="2459"/>
    </location>
</feature>
<dbReference type="FunFam" id="3.30.40.10:FF:000030">
    <property type="entry name" value="Protein Jade-1 isoform 1"/>
    <property type="match status" value="1"/>
</dbReference>
<evidence type="ECO:0000256" key="9">
    <source>
        <dbReference type="ARBA" id="ARBA00023054"/>
    </source>
</evidence>
<feature type="region of interest" description="Disordered" evidence="19">
    <location>
        <begin position="588"/>
        <end position="619"/>
    </location>
</feature>
<dbReference type="PANTHER" id="PTHR13793:SF160">
    <property type="entry name" value="PHD FINGER PROTEIN RHINOCEROS"/>
    <property type="match status" value="1"/>
</dbReference>
<feature type="compositionally biased region" description="Basic and acidic residues" evidence="19">
    <location>
        <begin position="1084"/>
        <end position="1106"/>
    </location>
</feature>
<dbReference type="InterPro" id="IPR019786">
    <property type="entry name" value="Zinc_finger_PHD-type_CS"/>
</dbReference>
<feature type="region of interest" description="Disordered" evidence="19">
    <location>
        <begin position="2378"/>
        <end position="2409"/>
    </location>
</feature>
<dbReference type="PROSITE" id="PS50002">
    <property type="entry name" value="SH3"/>
    <property type="match status" value="2"/>
</dbReference>
<dbReference type="Pfam" id="PF13832">
    <property type="entry name" value="zf-HC5HC2H_2"/>
    <property type="match status" value="1"/>
</dbReference>
<feature type="compositionally biased region" description="Basic and acidic residues" evidence="19">
    <location>
        <begin position="1261"/>
        <end position="1277"/>
    </location>
</feature>
<dbReference type="PROSITE" id="PS51741">
    <property type="entry name" value="F_BAR"/>
    <property type="match status" value="1"/>
</dbReference>
<feature type="compositionally biased region" description="Low complexity" evidence="19">
    <location>
        <begin position="2169"/>
        <end position="2188"/>
    </location>
</feature>
<feature type="compositionally biased region" description="Basic residues" evidence="19">
    <location>
        <begin position="2386"/>
        <end position="2399"/>
    </location>
</feature>
<feature type="compositionally biased region" description="Polar residues" evidence="19">
    <location>
        <begin position="3036"/>
        <end position="3045"/>
    </location>
</feature>
<keyword evidence="6" id="KW-0677">Repeat</keyword>
<dbReference type="FunFam" id="2.30.30.40:FF:000107">
    <property type="entry name" value="FCH and double SH3 domains 1"/>
    <property type="match status" value="1"/>
</dbReference>
<feature type="region of interest" description="Disordered" evidence="19">
    <location>
        <begin position="2151"/>
        <end position="2188"/>
    </location>
</feature>
<dbReference type="InterPro" id="IPR019787">
    <property type="entry name" value="Znf_PHD-finger"/>
</dbReference>
<feature type="compositionally biased region" description="Low complexity" evidence="19">
    <location>
        <begin position="2441"/>
        <end position="2450"/>
    </location>
</feature>
<accession>A0AAV1K0E6</accession>
<dbReference type="Pfam" id="PF00018">
    <property type="entry name" value="SH3_1"/>
    <property type="match status" value="2"/>
</dbReference>
<feature type="region of interest" description="Disordered" evidence="19">
    <location>
        <begin position="1829"/>
        <end position="1938"/>
    </location>
</feature>
<feature type="region of interest" description="Disordered" evidence="19">
    <location>
        <begin position="390"/>
        <end position="421"/>
    </location>
</feature>
<dbReference type="InterPro" id="IPR001060">
    <property type="entry name" value="FCH_dom"/>
</dbReference>
<feature type="compositionally biased region" description="Low complexity" evidence="19">
    <location>
        <begin position="985"/>
        <end position="1005"/>
    </location>
</feature>
<keyword evidence="9 18" id="KW-0175">Coiled coil</keyword>
<dbReference type="Proteomes" id="UP001497472">
    <property type="component" value="Unassembled WGS sequence"/>
</dbReference>
<feature type="region of interest" description="Disordered" evidence="19">
    <location>
        <begin position="2300"/>
        <end position="2319"/>
    </location>
</feature>
<dbReference type="FunFam" id="1.20.1270.60:FF:000039">
    <property type="entry name" value="FCH and double SH3 domains protein"/>
    <property type="match status" value="1"/>
</dbReference>
<reference evidence="24 25" key="1">
    <citation type="submission" date="2023-11" db="EMBL/GenBank/DDBJ databases">
        <authorList>
            <person name="Okamura Y."/>
        </authorList>
    </citation>
    <scope>NUCLEOTIDE SEQUENCE [LARGE SCALE GENOMIC DNA]</scope>
</reference>
<feature type="region of interest" description="Disordered" evidence="19">
    <location>
        <begin position="632"/>
        <end position="1185"/>
    </location>
</feature>
<dbReference type="SMART" id="SM00249">
    <property type="entry name" value="PHD"/>
    <property type="match status" value="2"/>
</dbReference>
<feature type="compositionally biased region" description="Acidic residues" evidence="19">
    <location>
        <begin position="3314"/>
        <end position="3327"/>
    </location>
</feature>
<feature type="compositionally biased region" description="Low complexity" evidence="19">
    <location>
        <begin position="3050"/>
        <end position="3063"/>
    </location>
</feature>
<feature type="compositionally biased region" description="Basic and acidic residues" evidence="19">
    <location>
        <begin position="762"/>
        <end position="775"/>
    </location>
</feature>
<dbReference type="InterPro" id="IPR027267">
    <property type="entry name" value="AH/BAR_dom_sf"/>
</dbReference>
<dbReference type="EMBL" id="CAVLEF010000279">
    <property type="protein sequence ID" value="CAK1554608.1"/>
    <property type="molecule type" value="Genomic_DNA"/>
</dbReference>
<feature type="region of interest" description="Disordered" evidence="19">
    <location>
        <begin position="1"/>
        <end position="25"/>
    </location>
</feature>
<feature type="compositionally biased region" description="Basic and acidic residues" evidence="19">
    <location>
        <begin position="956"/>
        <end position="984"/>
    </location>
</feature>
<feature type="compositionally biased region" description="Polar residues" evidence="19">
    <location>
        <begin position="2022"/>
        <end position="2036"/>
    </location>
</feature>
<feature type="domain" description="PHD-type" evidence="23">
    <location>
        <begin position="271"/>
        <end position="388"/>
    </location>
</feature>
<feature type="compositionally biased region" description="Basic residues" evidence="19">
    <location>
        <begin position="1902"/>
        <end position="1922"/>
    </location>
</feature>
<feature type="domain" description="SH3" evidence="20">
    <location>
        <begin position="3251"/>
        <end position="3314"/>
    </location>
</feature>
<feature type="compositionally biased region" description="Low complexity" evidence="19">
    <location>
        <begin position="3113"/>
        <end position="3126"/>
    </location>
</feature>
<evidence type="ECO:0000256" key="4">
    <source>
        <dbReference type="ARBA" id="ARBA00022553"/>
    </source>
</evidence>
<evidence type="ECO:0000256" key="6">
    <source>
        <dbReference type="ARBA" id="ARBA00022737"/>
    </source>
</evidence>
<feature type="compositionally biased region" description="Basic and acidic residues" evidence="19">
    <location>
        <begin position="876"/>
        <end position="909"/>
    </location>
</feature>
<feature type="region of interest" description="Disordered" evidence="19">
    <location>
        <begin position="1973"/>
        <end position="2039"/>
    </location>
</feature>
<dbReference type="Gene3D" id="1.20.1270.60">
    <property type="entry name" value="Arfaptin homology (AH) domain/BAR domain"/>
    <property type="match status" value="1"/>
</dbReference>
<feature type="domain" description="F-BAR" evidence="22">
    <location>
        <begin position="2599"/>
        <end position="2877"/>
    </location>
</feature>
<keyword evidence="4" id="KW-0597">Phosphoprotein</keyword>
<evidence type="ECO:0000256" key="3">
    <source>
        <dbReference type="ARBA" id="ARBA00022443"/>
    </source>
</evidence>
<dbReference type="GO" id="GO:0006357">
    <property type="term" value="P:regulation of transcription by RNA polymerase II"/>
    <property type="evidence" value="ECO:0007669"/>
    <property type="project" value="TreeGrafter"/>
</dbReference>
<feature type="compositionally biased region" description="Acidic residues" evidence="19">
    <location>
        <begin position="3075"/>
        <end position="3087"/>
    </location>
</feature>
<feature type="compositionally biased region" description="Basic and acidic residues" evidence="19">
    <location>
        <begin position="594"/>
        <end position="603"/>
    </location>
</feature>
<feature type="region of interest" description="Disordered" evidence="19">
    <location>
        <begin position="2340"/>
        <end position="2360"/>
    </location>
</feature>
<feature type="compositionally biased region" description="Low complexity" evidence="19">
    <location>
        <begin position="1988"/>
        <end position="2002"/>
    </location>
</feature>
<dbReference type="InterPro" id="IPR011011">
    <property type="entry name" value="Znf_FYVE_PHD"/>
</dbReference>
<keyword evidence="11" id="KW-0966">Cell projection</keyword>
<sequence length="3375" mass="376385">MSLRGTKRACGVRGDEAGTSKRRRASEDALWQLRPVSDLKMSSIYNRNASEAPAELFRKDFISMMKLADSEPLTPSDYWVITDTWKQDWERGVQVPVNPDSLPAPKVKIIKNPRPPNFEEFKLPKDKYIHLSRDAHYQSDKHVLSTTPTQAESACSYDLDAADTAWLKLLNAERARAGAAAIVEDQLEKVIEELEVRTWEKIQSIIKSEEGLGLEYDENVICDVCRSPDSEDGNEMVFCDECNICVHQACYGITVIPEGQWLCRPCRAGVKPNCVLCPNVSGAMKCTPSGHKWAHVSCVLWIPEVSIGCAEKMEPITKIGSIPQSRWSLVCVLCRERKGACIQCSVKTCKTAYHVTCAFKHGLEMRAIIEDENADDGVKLRSYCQKHSVNSKKEKCPGSGEEEEEAKRKRRKDMTSEEKNQARAARLQEIEAEFDEHIGINDISSHLDVDQDAISYIYNYWKLKRRGGHNRPLLPPKSDNNELLSHRQEQADIEKMKKFVQLRQDLERVRNLCYMVSRREKLSRSYFRMREQTFHKQIAVLSADATISQPELAAIIEANHGPSIYDRLYSGPDAPDHENDFDELLARIAPQESSDDKKRDRNGMVRGSKSSNPYKKLYVNGSRRGGVYAGLSSEESGAEIGRSSKYRGRAIGSSTDEDMKKGSAKKKVSPKGKNKKSPKKNDQKKKKAPQSKAIVDSSSEDDKIKSKLKNDQIRSKTLQQMEKEMAAGRGDSASDSDELIPIRSTRNNKFPVDIYSDSSESMSKESKVKVDKSPTENDSMQSLPRTKAAMKEFIPSQPEKKSTNSETDNKPSPKKRGRKQGSKEKKGTNKSVSDDEAKDKENIKFAKQKDNPTDLIVPQRQAAKKASENMRSTTVTKKEDTCIDKQVSGDDSKNKQKVKAKEKEIKDTQPAKISRKKSSKDQMETIAYVPQRQAAKKAAAHIKSGLGSKVPTVEAENDKKKDNDKLSSLKSPKKEESKSSKVMKEISSSSTSNSSSSSYSSSSSSDEIQEKPSIKPTAKAREIKPFPRQPSVFSPPGSRPTVDLPFLDKVSKPLSSTSASSDSDSSKGSRYSITRPRRRRKNRVATDEPPNKTPDKKLKTSERRSECGALSPALEGEESCRPMVAVPTARARTRSTTTSGNLSDKSDSRARKSSEDFEYTSPKQKETSKSVESAPSERKKDEAIIEDIKEKLITDTIKDEHIECKETVDDKIDKVLSPELKPPKEEVKEEINSGENKDFAVETEEKKNDTVTEGVNLSPIKENKDNSDDEPISRHENWLSQAPSPHVHPPPVEKPGDHEKYMTEDKSLDADFTDRSSIRMIAKIQANLNENMMIKSPKTPMDARTLTIDYIDVENPLTRGNRKRPVDKKFITQDSTHVQGVEISKSAKIPSTLNPFPNRNVFSPQPRDNDHYEIEVFPSYSEFIFKEDSKEQGAQETLNLVDRLRMQLSSKKVQPENFVSEDGFTNDNKEIDIELMGSGIQTPKSDPVSPKDGSVISIIDEEKPSEKDLETFNNISTQNEVLDHFNHTSHKKPQALLSNSPSHYQSKHHILNISKEKDMQEPMLLNESMEQNDKKFDDSASFTDDIKEPSIAQSDVHSISEVGDSISISKQSDDSQSLSVVDHSIDNDLTQDNQAYDNNNSVIHSDCATVSSPYINHESKWQESKITTRRSSASSTNSEASVTSQKTILRIAPCDAHQSGVIPEIEPYPPIPPYSHHVDPALSLNQYTNFPQNASPYLGPMTLPLYPPGACPTSQLSLPSTAPGLYVPSLSYSASPLMPSLPKPIFSNICAAFTSSSQNIALTRAMIASPTSKPIDSPSEDIDVTGSDKISIHVPSSPSISVDSFNDGSNTRETIRTDNSETMSSLPPSDAKSPLKTTKLNSAKLSGKSPGISPKQLDVPKGSKRPSNKSNRSQRGRGRSKSRGQGVQNFPASHYNLGNSIHSKLVGTVYDFEEEIANDGVDLKALRERRKSIDVKDERKSEHSFKDSSQSPPVVTPQPLSVEIKNVKSPSPEPKEESKSPVNKNNSDHSNFTQVQPVLPGPVDMRTYNALEIQPPATNDVYHSHLLAFASGTADQQLAEIDEEVEKQLHTALKMASNQEPESVLTEPIPQANNTSKDIFIPQLPKVSLSDSRNQLKVKIKGPFLDANYSTSSAPPAVPKPPAPVHDPNSSLLNLSTGSVSSTGSTNLRRMRKKELLRQYWTQDMNMDDPTNTTSVGIVPPPVAPQPLARAVITIPKAVASMTSIPTREDYKMTETTVEKKKRKSSALSRELRQLNSDIDLSDNVKLSKFVAGLGQYPKRRTRIAPSKPSPPSPDEMSPVAPKLKIKIGSNVVQPVIEDSSNCQFRPPKKRLQSQIMPKPSMEDLKRESMIYRRMVMADFEEDKKPKKPKKDKSKKKKDKKADKDKLLVVNSDSESATKLIIKIKRQKEEDERGGEESNLANAAAAAPEPAVDPFDYDPTAPDPLAIDTPFCESSSALRRIRTEKVTPIRLKRSSQGSGYVMKKARLEKEAAEAKCSATAPALPSTALDDNCTVRLTYRVIRVCAHARYLLRLGDEQRRQNTVTLAWVSIDPNCFAFLPWSATTANHTMQPPPRKSNYTKFLKNLHSEQIAKLHAKNQHECDLLEDLRSYTIKRSAIEKSYSEALLKISSAYLNKKIPNIPDIKVDGAEEKWNMWNVWRTVLEENEKLARARLAAVEVFQQQIADEAKVLKQHKMNVAKKSTDLLAQAHKELQLTVLDVDKTKKLYFDEEHTAHDVRDKAKDIEEKLKKKKGSFFQSITSLQKNSAKVSSRRDQLEEKSTGARNDYLLSIAAANAHQNRYFLVELQSCMQSMEASVYEKVSEFLTLMGRTELLTCSATQHSFGKIRDQAQQLTREYNLQCLYLYYPVLKQHIQYEFEACDNDPVDTVTMEHDTVAQTLAQEARRWATRVVRETALVRDATRKLHLYQAMRDAGQKVDPNDPNGPELDVRMDELRTNIRRSETSKAKYEARLECLRNGGAPVDEWLKEVDLLAVQETLPRSSSLVSVRTDASGAADQPSSDSFYDSDNTEGEAATTSAVATTSGHQRTTSGSQHEDEQDDDEDAELEEDRMRIEQLTVGWDDPTQVNWGEPETETTAPTSEPATEAPAAPLYKCTALYSYTAQNPDELSIIENEQLEVVGEGDGDGWLRARNYRGEEGYVPHNYLDIDREQPSSTPGLVTQISFSSVDYTVEGEDADVVQSPDQISVISAPVAKPEEKVQEKVDEPPTESLPTLGYCFALYDYDAEASDELNLEEGQIIRIVSREAHEVDDGWWRGEVNGAIGNFPSLIVEECDENGEPLSGADEDWTPPDSAAPVFASPPGSPGGFNDDRKTLNSLSFLSALVSRTLTTSFFLLH</sequence>
<feature type="compositionally biased region" description="Low complexity" evidence="19">
    <location>
        <begin position="1832"/>
        <end position="1844"/>
    </location>
</feature>
<keyword evidence="7 16" id="KW-0863">Zinc-finger</keyword>
<dbReference type="InterPro" id="IPR013083">
    <property type="entry name" value="Znf_RING/FYVE/PHD"/>
</dbReference>
<keyword evidence="25" id="KW-1185">Reference proteome</keyword>
<feature type="compositionally biased region" description="Basic and acidic residues" evidence="19">
    <location>
        <begin position="1008"/>
        <end position="1025"/>
    </location>
</feature>
<evidence type="ECO:0000256" key="8">
    <source>
        <dbReference type="ARBA" id="ARBA00022833"/>
    </source>
</evidence>
<dbReference type="PROSITE" id="PS51805">
    <property type="entry name" value="EPHD"/>
    <property type="match status" value="1"/>
</dbReference>
<keyword evidence="8" id="KW-0862">Zinc</keyword>
<evidence type="ECO:0000256" key="12">
    <source>
        <dbReference type="ARBA" id="ARBA00023329"/>
    </source>
</evidence>
<gene>
    <name evidence="24" type="ORF">LNINA_LOCUS13508</name>
</gene>
<evidence type="ECO:0000256" key="14">
    <source>
        <dbReference type="ARBA" id="ARBA00055261"/>
    </source>
</evidence>
<evidence type="ECO:0000259" key="20">
    <source>
        <dbReference type="PROSITE" id="PS50002"/>
    </source>
</evidence>
<evidence type="ECO:0000313" key="24">
    <source>
        <dbReference type="EMBL" id="CAK1554608.1"/>
    </source>
</evidence>
<evidence type="ECO:0000256" key="10">
    <source>
        <dbReference type="ARBA" id="ARBA00023121"/>
    </source>
</evidence>
<evidence type="ECO:0000256" key="17">
    <source>
        <dbReference type="PROSITE-ProRule" id="PRU00192"/>
    </source>
</evidence>
<dbReference type="Gene3D" id="3.30.40.10">
    <property type="entry name" value="Zinc/RING finger domain, C3HC4 (zinc finger)"/>
    <property type="match status" value="2"/>
</dbReference>
<feature type="region of interest" description="Disordered" evidence="19">
    <location>
        <begin position="1207"/>
        <end position="1308"/>
    </location>
</feature>
<dbReference type="SUPFAM" id="SSF50044">
    <property type="entry name" value="SH3-domain"/>
    <property type="match status" value="2"/>
</dbReference>
<dbReference type="InterPro" id="IPR019542">
    <property type="entry name" value="Enhancer_polycomb-like_N"/>
</dbReference>
<dbReference type="SUPFAM" id="SSF57903">
    <property type="entry name" value="FYVE/PHD zinc finger"/>
    <property type="match status" value="1"/>
</dbReference>
<dbReference type="GO" id="GO:0061024">
    <property type="term" value="P:membrane organization"/>
    <property type="evidence" value="ECO:0007669"/>
    <property type="project" value="UniProtKB-ARBA"/>
</dbReference>
<feature type="region of interest" description="Disordered" evidence="19">
    <location>
        <begin position="3020"/>
        <end position="3126"/>
    </location>
</feature>
<dbReference type="Gene3D" id="2.30.30.40">
    <property type="entry name" value="SH3 Domains"/>
    <property type="match status" value="2"/>
</dbReference>
<dbReference type="GO" id="GO:0008270">
    <property type="term" value="F:zinc ion binding"/>
    <property type="evidence" value="ECO:0007669"/>
    <property type="project" value="UniProtKB-KW"/>
</dbReference>
<dbReference type="GO" id="GO:0051495">
    <property type="term" value="P:positive regulation of cytoskeleton organization"/>
    <property type="evidence" value="ECO:0007669"/>
    <property type="project" value="UniProtKB-ARBA"/>
</dbReference>
<keyword evidence="12" id="KW-0968">Cytoplasmic vesicle</keyword>
<dbReference type="InterPro" id="IPR034732">
    <property type="entry name" value="EPHD"/>
</dbReference>
<dbReference type="Pfam" id="PF10513">
    <property type="entry name" value="EPL1"/>
    <property type="match status" value="1"/>
</dbReference>
<keyword evidence="3 17" id="KW-0728">SH3 domain</keyword>
<dbReference type="InterPro" id="IPR036028">
    <property type="entry name" value="SH3-like_dom_sf"/>
</dbReference>
<dbReference type="SMART" id="SM00326">
    <property type="entry name" value="SH3"/>
    <property type="match status" value="2"/>
</dbReference>
<feature type="compositionally biased region" description="Basic and acidic residues" evidence="19">
    <location>
        <begin position="1294"/>
        <end position="1308"/>
    </location>
</feature>
<feature type="compositionally biased region" description="Basic and acidic residues" evidence="19">
    <location>
        <begin position="1973"/>
        <end position="1986"/>
    </location>
</feature>
<evidence type="ECO:0000256" key="18">
    <source>
        <dbReference type="PROSITE-ProRule" id="PRU01077"/>
    </source>
</evidence>
<feature type="compositionally biased region" description="Low complexity" evidence="19">
    <location>
        <begin position="1128"/>
        <end position="1139"/>
    </location>
</feature>
<evidence type="ECO:0000256" key="7">
    <source>
        <dbReference type="ARBA" id="ARBA00022771"/>
    </source>
</evidence>
<dbReference type="GO" id="GO:0042995">
    <property type="term" value="C:cell projection"/>
    <property type="evidence" value="ECO:0007669"/>
    <property type="project" value="UniProtKB-SubCell"/>
</dbReference>
<evidence type="ECO:0000256" key="19">
    <source>
        <dbReference type="SAM" id="MobiDB-lite"/>
    </source>
</evidence>
<evidence type="ECO:0000256" key="13">
    <source>
        <dbReference type="ARBA" id="ARBA00038371"/>
    </source>
</evidence>
<feature type="compositionally biased region" description="Low complexity" evidence="19">
    <location>
        <begin position="1052"/>
        <end position="1072"/>
    </location>
</feature>
<feature type="compositionally biased region" description="Basic and acidic residues" evidence="19">
    <location>
        <begin position="700"/>
        <end position="714"/>
    </location>
</feature>
<feature type="compositionally biased region" description="Basic and acidic residues" evidence="19">
    <location>
        <begin position="821"/>
        <end position="852"/>
    </location>
</feature>
<comment type="caution">
    <text evidence="24">The sequence shown here is derived from an EMBL/GenBank/DDBJ whole genome shotgun (WGS) entry which is preliminary data.</text>
</comment>
<comment type="subcellular location">
    <subcellularLocation>
        <location evidence="1">Cell projection</location>
    </subcellularLocation>
    <subcellularLocation>
        <location evidence="2">Cytoplasmic vesicle</location>
    </subcellularLocation>
</comment>
<evidence type="ECO:0000259" key="22">
    <source>
        <dbReference type="PROSITE" id="PS51741"/>
    </source>
</evidence>
<feature type="compositionally biased region" description="Basic and acidic residues" evidence="19">
    <location>
        <begin position="1207"/>
        <end position="1250"/>
    </location>
</feature>
<feature type="compositionally biased region" description="Pro residues" evidence="19">
    <location>
        <begin position="2156"/>
        <end position="2165"/>
    </location>
</feature>
<feature type="compositionally biased region" description="Basic and acidic residues" evidence="19">
    <location>
        <begin position="1144"/>
        <end position="1155"/>
    </location>
</feature>
<evidence type="ECO:0000256" key="11">
    <source>
        <dbReference type="ARBA" id="ARBA00023273"/>
    </source>
</evidence>
<feature type="compositionally biased region" description="Polar residues" evidence="19">
    <location>
        <begin position="1875"/>
        <end position="1884"/>
    </location>
</feature>
<dbReference type="GO" id="GO:0031410">
    <property type="term" value="C:cytoplasmic vesicle"/>
    <property type="evidence" value="ECO:0007669"/>
    <property type="project" value="UniProtKB-SubCell"/>
</dbReference>
<proteinExistence type="inferred from homology"/>
<dbReference type="CDD" id="cd11761">
    <property type="entry name" value="SH3_FCHSD_1"/>
    <property type="match status" value="1"/>
</dbReference>